<dbReference type="EMBL" id="UFWZ01000001">
    <property type="protein sequence ID" value="SUY47459.1"/>
    <property type="molecule type" value="Genomic_DNA"/>
</dbReference>
<dbReference type="FunFam" id="3.90.1640.10:FF:000001">
    <property type="entry name" value="Probable manganese-dependent inorganic pyrophosphatase"/>
    <property type="match status" value="1"/>
</dbReference>
<dbReference type="Gene3D" id="3.10.310.20">
    <property type="entry name" value="DHHA2 domain"/>
    <property type="match status" value="1"/>
</dbReference>
<sequence length="548" mass="61284">MKDVIYISGHKNPDSDSICAAIAYAEFKNRTEDTEALPVRLGELNRETKFILDYFEVESPKLIETVKLQVSDLNIDKIAPISPDISLKMAWNIMKKHNLKTLPVTDENEYLKGIVSVSNLTSTFMDVWDTNILSKSNTKLENILETLSAKPIFIYKEASSFKGKIIVTAMKPESIQCLIEEGDIAIVGDREDNQLISINAKSSLVIVTGTQEVSDTVIKKAEENGCTLISTSYDSFTAARLITQSIPVEYVMAKDNIISFSTEDFVDDIRDVMIETRYRSYPVVNIENRIIGSISRYHLISRNKKKVILLDHNERGQSVDGLEDAEVLEIIDHHRIADVQTGTPIYFRNEPVGSTSTIIGSIFFENGIRPSKKVAGILCAAIISDTLLFKSPTATNVDKMILKRLAQIANLDVETFAKEMFKAGTSLIDRTAEDVFHQDFKIFNLGNMKIGVSQINTMDIESFLPIKADMIDLMETKVVKENFNILIFMLTDILNVGSEIMASGPNKDMVSKAFNIKLNNKESIFLPGILSRKKQVIPPLSTAITMIK</sequence>
<dbReference type="InterPro" id="IPR000644">
    <property type="entry name" value="CBS_dom"/>
</dbReference>
<dbReference type="PANTHER" id="PTHR12112:SF22">
    <property type="entry name" value="MANGANESE-DEPENDENT INORGANIC PYROPHOSPHATASE-RELATED"/>
    <property type="match status" value="1"/>
</dbReference>
<dbReference type="NCBIfam" id="NF011442">
    <property type="entry name" value="PRK14869.1-4"/>
    <property type="match status" value="1"/>
</dbReference>
<feature type="domain" description="CBS" evidence="9">
    <location>
        <begin position="74"/>
        <end position="130"/>
    </location>
</feature>
<keyword evidence="5" id="KW-0464">Manganese</keyword>
<dbReference type="Pfam" id="PF02833">
    <property type="entry name" value="DHHA2"/>
    <property type="match status" value="1"/>
</dbReference>
<evidence type="ECO:0000256" key="5">
    <source>
        <dbReference type="ARBA" id="ARBA00023211"/>
    </source>
</evidence>
<dbReference type="PROSITE" id="PS51371">
    <property type="entry name" value="CBS"/>
    <property type="match status" value="2"/>
</dbReference>
<comment type="cofactor">
    <cofactor evidence="1">
        <name>Mn(2+)</name>
        <dbReference type="ChEBI" id="CHEBI:29035"/>
    </cofactor>
</comment>
<dbReference type="EC" id="3.6.1.1" evidence="2"/>
<dbReference type="AlphaFoldDB" id="A0A381J8Y4"/>
<dbReference type="InterPro" id="IPR001667">
    <property type="entry name" value="DDH_dom"/>
</dbReference>
<dbReference type="SUPFAM" id="SSF54631">
    <property type="entry name" value="CBS-domain pair"/>
    <property type="match status" value="1"/>
</dbReference>
<dbReference type="NCBIfam" id="NF011441">
    <property type="entry name" value="PRK14869.1-3"/>
    <property type="match status" value="1"/>
</dbReference>
<dbReference type="InterPro" id="IPR004097">
    <property type="entry name" value="DHHA2"/>
</dbReference>
<dbReference type="GO" id="GO:0005737">
    <property type="term" value="C:cytoplasm"/>
    <property type="evidence" value="ECO:0007669"/>
    <property type="project" value="InterPro"/>
</dbReference>
<comment type="catalytic activity">
    <reaction evidence="7">
        <text>diphosphate + H2O = 2 phosphate + H(+)</text>
        <dbReference type="Rhea" id="RHEA:24576"/>
        <dbReference type="ChEBI" id="CHEBI:15377"/>
        <dbReference type="ChEBI" id="CHEBI:15378"/>
        <dbReference type="ChEBI" id="CHEBI:33019"/>
        <dbReference type="ChEBI" id="CHEBI:43474"/>
        <dbReference type="EC" id="3.6.1.1"/>
    </reaction>
</comment>
<evidence type="ECO:0000313" key="11">
    <source>
        <dbReference type="Proteomes" id="UP000254664"/>
    </source>
</evidence>
<evidence type="ECO:0000256" key="1">
    <source>
        <dbReference type="ARBA" id="ARBA00001936"/>
    </source>
</evidence>
<dbReference type="Pfam" id="PF07085">
    <property type="entry name" value="DRTGG"/>
    <property type="match status" value="1"/>
</dbReference>
<dbReference type="SUPFAM" id="SSF75138">
    <property type="entry name" value="HprK N-terminal domain-like"/>
    <property type="match status" value="1"/>
</dbReference>
<dbReference type="NCBIfam" id="NF011443">
    <property type="entry name" value="PRK14869.1-5"/>
    <property type="match status" value="1"/>
</dbReference>
<evidence type="ECO:0000259" key="9">
    <source>
        <dbReference type="PROSITE" id="PS51371"/>
    </source>
</evidence>
<evidence type="ECO:0000256" key="6">
    <source>
        <dbReference type="ARBA" id="ARBA00032535"/>
    </source>
</evidence>
<dbReference type="Gene3D" id="3.90.1640.10">
    <property type="entry name" value="inorganic pyrophosphatase (n-terminal core)"/>
    <property type="match status" value="1"/>
</dbReference>
<name>A0A381J8Y4_9CLOT</name>
<dbReference type="CDD" id="cd04597">
    <property type="entry name" value="CBS_pair_inorgPPase"/>
    <property type="match status" value="1"/>
</dbReference>
<dbReference type="GO" id="GO:0046872">
    <property type="term" value="F:metal ion binding"/>
    <property type="evidence" value="ECO:0007669"/>
    <property type="project" value="UniProtKB-KW"/>
</dbReference>
<dbReference type="RefSeq" id="WP_115641415.1">
    <property type="nucleotide sequence ID" value="NZ_UFWZ01000001.1"/>
</dbReference>
<keyword evidence="3" id="KW-0479">Metal-binding</keyword>
<evidence type="ECO:0000256" key="2">
    <source>
        <dbReference type="ARBA" id="ARBA00012146"/>
    </source>
</evidence>
<dbReference type="InterPro" id="IPR010766">
    <property type="entry name" value="DRTGG"/>
</dbReference>
<keyword evidence="4 10" id="KW-0378">Hydrolase</keyword>
<keyword evidence="11" id="KW-1185">Reference proteome</keyword>
<proteinExistence type="predicted"/>
<evidence type="ECO:0000256" key="7">
    <source>
        <dbReference type="ARBA" id="ARBA00047820"/>
    </source>
</evidence>
<keyword evidence="8" id="KW-0129">CBS domain</keyword>
<dbReference type="InterPro" id="IPR028979">
    <property type="entry name" value="Ser_kin/Pase_Hpr-like_N_sf"/>
</dbReference>
<dbReference type="Gene3D" id="3.10.580.10">
    <property type="entry name" value="CBS-domain"/>
    <property type="match status" value="1"/>
</dbReference>
<dbReference type="SUPFAM" id="SSF64182">
    <property type="entry name" value="DHH phosphoesterases"/>
    <property type="match status" value="1"/>
</dbReference>
<protein>
    <recommendedName>
        <fullName evidence="2">inorganic diphosphatase</fullName>
        <ecNumber evidence="2">3.6.1.1</ecNumber>
    </recommendedName>
    <alternativeName>
        <fullName evidence="6">Pyrophosphate phospho-hydrolase</fullName>
    </alternativeName>
</protein>
<dbReference type="OrthoDB" id="9766150at2"/>
<evidence type="ECO:0000256" key="8">
    <source>
        <dbReference type="PROSITE-ProRule" id="PRU00703"/>
    </source>
</evidence>
<dbReference type="Pfam" id="PF00571">
    <property type="entry name" value="CBS"/>
    <property type="match status" value="2"/>
</dbReference>
<organism evidence="10 11">
    <name type="scientific">Clostridium putrefaciens</name>
    <dbReference type="NCBI Taxonomy" id="99675"/>
    <lineage>
        <taxon>Bacteria</taxon>
        <taxon>Bacillati</taxon>
        <taxon>Bacillota</taxon>
        <taxon>Clostridia</taxon>
        <taxon>Eubacteriales</taxon>
        <taxon>Clostridiaceae</taxon>
        <taxon>Clostridium</taxon>
    </lineage>
</organism>
<dbReference type="SMART" id="SM01131">
    <property type="entry name" value="DHHA2"/>
    <property type="match status" value="1"/>
</dbReference>
<dbReference type="Proteomes" id="UP000254664">
    <property type="component" value="Unassembled WGS sequence"/>
</dbReference>
<dbReference type="InterPro" id="IPR038763">
    <property type="entry name" value="DHH_sf"/>
</dbReference>
<reference evidence="10 11" key="1">
    <citation type="submission" date="2018-06" db="EMBL/GenBank/DDBJ databases">
        <authorList>
            <consortium name="Pathogen Informatics"/>
            <person name="Doyle S."/>
        </authorList>
    </citation>
    <scope>NUCLEOTIDE SEQUENCE [LARGE SCALE GENOMIC DNA]</scope>
    <source>
        <strain evidence="10 11">NCTC9836</strain>
    </source>
</reference>
<gene>
    <name evidence="10" type="primary">ppaC</name>
    <name evidence="10" type="ORF">NCTC9836_01792</name>
</gene>
<dbReference type="InterPro" id="IPR046342">
    <property type="entry name" value="CBS_dom_sf"/>
</dbReference>
<evidence type="ECO:0000313" key="10">
    <source>
        <dbReference type="EMBL" id="SUY47459.1"/>
    </source>
</evidence>
<evidence type="ECO:0000256" key="3">
    <source>
        <dbReference type="ARBA" id="ARBA00022723"/>
    </source>
</evidence>
<dbReference type="PANTHER" id="PTHR12112">
    <property type="entry name" value="BNIP - RELATED"/>
    <property type="match status" value="1"/>
</dbReference>
<dbReference type="GO" id="GO:0004427">
    <property type="term" value="F:inorganic diphosphate phosphatase activity"/>
    <property type="evidence" value="ECO:0007669"/>
    <property type="project" value="UniProtKB-EC"/>
</dbReference>
<dbReference type="SMART" id="SM00116">
    <property type="entry name" value="CBS"/>
    <property type="match status" value="2"/>
</dbReference>
<feature type="domain" description="CBS" evidence="9">
    <location>
        <begin position="252"/>
        <end position="310"/>
    </location>
</feature>
<dbReference type="InterPro" id="IPR038222">
    <property type="entry name" value="DHHA2_dom_sf"/>
</dbReference>
<dbReference type="Pfam" id="PF01368">
    <property type="entry name" value="DHH"/>
    <property type="match status" value="1"/>
</dbReference>
<accession>A0A381J8Y4</accession>
<dbReference type="Gene3D" id="3.40.1390.20">
    <property type="entry name" value="HprK N-terminal domain-like"/>
    <property type="match status" value="1"/>
</dbReference>
<evidence type="ECO:0000256" key="4">
    <source>
        <dbReference type="ARBA" id="ARBA00022801"/>
    </source>
</evidence>